<dbReference type="PANTHER" id="PTHR12154">
    <property type="entry name" value="GLYCOSYL TRANSFERASE-RELATED"/>
    <property type="match status" value="1"/>
</dbReference>
<dbReference type="STRING" id="177199.A0A420Y7K1"/>
<dbReference type="PANTHER" id="PTHR12154:SF4">
    <property type="entry name" value="UDP-N-ACETYLGLUCOSAMINE TRANSFERASE SUBUNIT ALG14 HOMOLOG"/>
    <property type="match status" value="1"/>
</dbReference>
<dbReference type="EMBL" id="QVQW01000037">
    <property type="protein sequence ID" value="RKU43842.1"/>
    <property type="molecule type" value="Genomic_DNA"/>
</dbReference>
<evidence type="ECO:0000256" key="9">
    <source>
        <dbReference type="ARBA" id="ARBA00023136"/>
    </source>
</evidence>
<evidence type="ECO:0000256" key="6">
    <source>
        <dbReference type="ARBA" id="ARBA00022692"/>
    </source>
</evidence>
<accession>A0A420Y7K1</accession>
<dbReference type="InterPro" id="IPR013969">
    <property type="entry name" value="Oligosacch_biosynth_Alg14"/>
</dbReference>
<dbReference type="GO" id="GO:0004577">
    <property type="term" value="F:N-acetylglucosaminyldiphosphodolichol N-acetylglucosaminyltransferase activity"/>
    <property type="evidence" value="ECO:0007669"/>
    <property type="project" value="TreeGrafter"/>
</dbReference>
<dbReference type="Proteomes" id="UP000275385">
    <property type="component" value="Unassembled WGS sequence"/>
</dbReference>
<evidence type="ECO:0000256" key="8">
    <source>
        <dbReference type="ARBA" id="ARBA00022989"/>
    </source>
</evidence>
<evidence type="ECO:0000313" key="13">
    <source>
        <dbReference type="EMBL" id="RKU43842.1"/>
    </source>
</evidence>
<organism evidence="13 14">
    <name type="scientific">Coniochaeta pulveracea</name>
    <dbReference type="NCBI Taxonomy" id="177199"/>
    <lineage>
        <taxon>Eukaryota</taxon>
        <taxon>Fungi</taxon>
        <taxon>Dikarya</taxon>
        <taxon>Ascomycota</taxon>
        <taxon>Pezizomycotina</taxon>
        <taxon>Sordariomycetes</taxon>
        <taxon>Sordariomycetidae</taxon>
        <taxon>Coniochaetales</taxon>
        <taxon>Coniochaetaceae</taxon>
        <taxon>Coniochaeta</taxon>
    </lineage>
</organism>
<comment type="similarity">
    <text evidence="3">Belongs to the ALG14 family.</text>
</comment>
<dbReference type="OrthoDB" id="17098at2759"/>
<sequence length="398" mass="43427">MTSSKAAMMRPTTADLGASPPSINKQALALAPAPASVAKESIPTRNQSISVPTTLATGPQQIDVSKRIKMADTSNLTIVVIGILLMFPAILAGLVMSGMPWYTVLALVLSVISVPAFMVAYHYMPKASRTAEKGRAAPANPLDISGLPAAYFCYVLGSGGHTTEMMELIRKSLRPSKNVHRRYIFTTGDRNSLLAMTRFEQRISNLYGDHAGTWDAYQITRARNVHQPFWTTWLTSLLSALSAFEALTTCPGTELRPNPEERKGFHYPHVITTNGPGTGIIVALVAHLLKIFWVRNCMKVVFIETWAHVRTLSLTGKLFHWTRIPDVYLVQHGPLAERYGYPLFEFVTLPRPVLRNAPILAAVNDPGDTSSEDSSATPPSSGSSDRATCNSPVHEGSD</sequence>
<keyword evidence="7" id="KW-0256">Endoplasmic reticulum</keyword>
<keyword evidence="9 12" id="KW-0472">Membrane</keyword>
<feature type="compositionally biased region" description="Low complexity" evidence="11">
    <location>
        <begin position="368"/>
        <end position="385"/>
    </location>
</feature>
<dbReference type="GO" id="GO:0031965">
    <property type="term" value="C:nuclear membrane"/>
    <property type="evidence" value="ECO:0007669"/>
    <property type="project" value="UniProtKB-SubCell"/>
</dbReference>
<comment type="subcellular location">
    <subcellularLocation>
        <location evidence="1">Endoplasmic reticulum membrane</location>
        <topology evidence="1">Single-pass membrane protein</topology>
    </subcellularLocation>
    <subcellularLocation>
        <location evidence="2">Nucleus membrane</location>
        <topology evidence="2">Single-pass membrane protein</topology>
    </subcellularLocation>
</comment>
<comment type="subunit">
    <text evidence="4">Heterodimer with ALG13 to form a functional enzyme.</text>
</comment>
<reference evidence="13 14" key="1">
    <citation type="submission" date="2018-08" db="EMBL/GenBank/DDBJ databases">
        <title>Draft genome of the lignicolous fungus Coniochaeta pulveracea.</title>
        <authorList>
            <person name="Borstlap C.J."/>
            <person name="De Witt R.N."/>
            <person name="Botha A."/>
            <person name="Volschenk H."/>
        </authorList>
    </citation>
    <scope>NUCLEOTIDE SEQUENCE [LARGE SCALE GENOMIC DNA]</scope>
    <source>
        <strain evidence="13 14">CAB683</strain>
    </source>
</reference>
<evidence type="ECO:0000313" key="14">
    <source>
        <dbReference type="Proteomes" id="UP000275385"/>
    </source>
</evidence>
<name>A0A420Y7K1_9PEZI</name>
<evidence type="ECO:0000256" key="5">
    <source>
        <dbReference type="ARBA" id="ARBA00017467"/>
    </source>
</evidence>
<comment type="caution">
    <text evidence="13">The sequence shown here is derived from an EMBL/GenBank/DDBJ whole genome shotgun (WGS) entry which is preliminary data.</text>
</comment>
<dbReference type="GO" id="GO:0006488">
    <property type="term" value="P:dolichol-linked oligosaccharide biosynthetic process"/>
    <property type="evidence" value="ECO:0007669"/>
    <property type="project" value="InterPro"/>
</dbReference>
<gene>
    <name evidence="13" type="primary">ALG14</name>
    <name evidence="13" type="ORF">DL546_001594</name>
</gene>
<evidence type="ECO:0000256" key="12">
    <source>
        <dbReference type="SAM" id="Phobius"/>
    </source>
</evidence>
<keyword evidence="14" id="KW-1185">Reference proteome</keyword>
<feature type="region of interest" description="Disordered" evidence="11">
    <location>
        <begin position="364"/>
        <end position="398"/>
    </location>
</feature>
<dbReference type="AlphaFoldDB" id="A0A420Y7K1"/>
<dbReference type="GO" id="GO:0043541">
    <property type="term" value="C:UDP-N-acetylglucosamine transferase complex"/>
    <property type="evidence" value="ECO:0007669"/>
    <property type="project" value="TreeGrafter"/>
</dbReference>
<protein>
    <recommendedName>
        <fullName evidence="5">UDP-N-acetylglucosamine transferase subunit ALG14</fullName>
    </recommendedName>
    <alternativeName>
        <fullName evidence="10">Asparagine-linked glycosylation protein 14</fullName>
    </alternativeName>
</protein>
<keyword evidence="8 12" id="KW-1133">Transmembrane helix</keyword>
<keyword evidence="6 12" id="KW-0812">Transmembrane</keyword>
<keyword evidence="13" id="KW-0808">Transferase</keyword>
<evidence type="ECO:0000256" key="3">
    <source>
        <dbReference type="ARBA" id="ARBA00009731"/>
    </source>
</evidence>
<evidence type="ECO:0000256" key="10">
    <source>
        <dbReference type="ARBA" id="ARBA00032062"/>
    </source>
</evidence>
<evidence type="ECO:0000256" key="4">
    <source>
        <dbReference type="ARBA" id="ARBA00011335"/>
    </source>
</evidence>
<evidence type="ECO:0000256" key="1">
    <source>
        <dbReference type="ARBA" id="ARBA00004389"/>
    </source>
</evidence>
<proteinExistence type="inferred from homology"/>
<dbReference type="Pfam" id="PF08660">
    <property type="entry name" value="Alg14"/>
    <property type="match status" value="1"/>
</dbReference>
<feature type="transmembrane region" description="Helical" evidence="12">
    <location>
        <begin position="76"/>
        <end position="95"/>
    </location>
</feature>
<evidence type="ECO:0000256" key="11">
    <source>
        <dbReference type="SAM" id="MobiDB-lite"/>
    </source>
</evidence>
<evidence type="ECO:0000256" key="2">
    <source>
        <dbReference type="ARBA" id="ARBA00004590"/>
    </source>
</evidence>
<feature type="transmembrane region" description="Helical" evidence="12">
    <location>
        <begin position="101"/>
        <end position="123"/>
    </location>
</feature>
<evidence type="ECO:0000256" key="7">
    <source>
        <dbReference type="ARBA" id="ARBA00022824"/>
    </source>
</evidence>